<accession>A0A7S2XKA4</accession>
<proteinExistence type="inferred from homology"/>
<dbReference type="GO" id="GO:0016020">
    <property type="term" value="C:membrane"/>
    <property type="evidence" value="ECO:0007669"/>
    <property type="project" value="UniProtKB-SubCell"/>
</dbReference>
<dbReference type="GO" id="GO:0005524">
    <property type="term" value="F:ATP binding"/>
    <property type="evidence" value="ECO:0007669"/>
    <property type="project" value="UniProtKB-KW"/>
</dbReference>
<evidence type="ECO:0000256" key="5">
    <source>
        <dbReference type="ARBA" id="ARBA00022741"/>
    </source>
</evidence>
<feature type="transmembrane region" description="Helical" evidence="9">
    <location>
        <begin position="499"/>
        <end position="518"/>
    </location>
</feature>
<dbReference type="SUPFAM" id="SSF52540">
    <property type="entry name" value="P-loop containing nucleoside triphosphate hydrolases"/>
    <property type="match status" value="1"/>
</dbReference>
<dbReference type="Pfam" id="PF00005">
    <property type="entry name" value="ABC_tran"/>
    <property type="match status" value="1"/>
</dbReference>
<evidence type="ECO:0000256" key="8">
    <source>
        <dbReference type="ARBA" id="ARBA00023136"/>
    </source>
</evidence>
<dbReference type="GO" id="GO:0140359">
    <property type="term" value="F:ABC-type transporter activity"/>
    <property type="evidence" value="ECO:0007669"/>
    <property type="project" value="InterPro"/>
</dbReference>
<protein>
    <recommendedName>
        <fullName evidence="10">ABC transporter domain-containing protein</fullName>
    </recommendedName>
</protein>
<dbReference type="PROSITE" id="PS00211">
    <property type="entry name" value="ABC_TRANSPORTER_1"/>
    <property type="match status" value="1"/>
</dbReference>
<keyword evidence="8 9" id="KW-0472">Membrane</keyword>
<evidence type="ECO:0000313" key="11">
    <source>
        <dbReference type="EMBL" id="CAD9811169.1"/>
    </source>
</evidence>
<keyword evidence="6" id="KW-0067">ATP-binding</keyword>
<dbReference type="PROSITE" id="PS50893">
    <property type="entry name" value="ABC_TRANSPORTER_2"/>
    <property type="match status" value="1"/>
</dbReference>
<feature type="transmembrane region" description="Helical" evidence="9">
    <location>
        <begin position="468"/>
        <end position="487"/>
    </location>
</feature>
<comment type="similarity">
    <text evidence="2">Belongs to the ABC transporter superfamily. ABCG family. Eye pigment precursor importer (TC 3.A.1.204) subfamily.</text>
</comment>
<dbReference type="Pfam" id="PF01061">
    <property type="entry name" value="ABC2_membrane"/>
    <property type="match status" value="1"/>
</dbReference>
<gene>
    <name evidence="11" type="ORF">ASEP1449_LOCUS2993</name>
</gene>
<dbReference type="PANTHER" id="PTHR48042:SF11">
    <property type="entry name" value="ABC TRANSPORTER G FAMILY MEMBER 11"/>
    <property type="match status" value="1"/>
</dbReference>
<dbReference type="SMART" id="SM00382">
    <property type="entry name" value="AAA"/>
    <property type="match status" value="1"/>
</dbReference>
<dbReference type="InterPro" id="IPR052215">
    <property type="entry name" value="Plant_ABCG"/>
</dbReference>
<evidence type="ECO:0000256" key="3">
    <source>
        <dbReference type="ARBA" id="ARBA00022448"/>
    </source>
</evidence>
<dbReference type="InterPro" id="IPR017871">
    <property type="entry name" value="ABC_transporter-like_CS"/>
</dbReference>
<dbReference type="PANTHER" id="PTHR48042">
    <property type="entry name" value="ABC TRANSPORTER G FAMILY MEMBER 11"/>
    <property type="match status" value="1"/>
</dbReference>
<keyword evidence="4 9" id="KW-0812">Transmembrane</keyword>
<feature type="transmembrane region" description="Helical" evidence="9">
    <location>
        <begin position="433"/>
        <end position="461"/>
    </location>
</feature>
<keyword evidence="3" id="KW-0813">Transport</keyword>
<sequence length="520" mass="57886">MGDNHDDEPVENRAVGSLDVDADVIQPASDTGYTIVELVETKKKNKGKTKTILHPMTLDFPEGCVTAIMGPSGSGKTTTLDFITGSIGSSVLASGEVNLPGSNAYIPQDDRLHGFYTCSGYMKHYTRLTGRKSDQANLDTIDSILSSLGLSQQKDTIVGDIFLKGLSGGQKRRLSIALEALSNPKNFFLDEPTSGLDSESAYQVMKFLREYAAAAPGRRVILTIHQPSSFIWQTIDHVVLMAKGKLMFQGNRKDMESFFESAGYPTPPEYNPADHYVNAVNDEFSNNLMHPDEWSNEFLNWHFTHGGGKLLQGQNHENRRRSSIVHKDEVQTNRANALTTSIELTRRYFANLIFNPGILGTRVAMYAMLSIMCGALFWDLGSSETYASIQSRIALSFYCVAFFIFMSIAVMPFTVAEKGIVDKEVKNGYYHPAVYQVAQALASLPGAALLAFIVTLVIITMTRLREPLWYFVLMFLALVNAEALAQLVSHMVRRAETTLWGSFIHTLYRFLVWFNVCLKN</sequence>
<evidence type="ECO:0000256" key="2">
    <source>
        <dbReference type="ARBA" id="ARBA00005814"/>
    </source>
</evidence>
<evidence type="ECO:0000256" key="7">
    <source>
        <dbReference type="ARBA" id="ARBA00022989"/>
    </source>
</evidence>
<dbReference type="InterPro" id="IPR043926">
    <property type="entry name" value="ABCG_dom"/>
</dbReference>
<keyword evidence="5" id="KW-0547">Nucleotide-binding</keyword>
<evidence type="ECO:0000256" key="6">
    <source>
        <dbReference type="ARBA" id="ARBA00022840"/>
    </source>
</evidence>
<keyword evidence="7 9" id="KW-1133">Transmembrane helix</keyword>
<dbReference type="EMBL" id="HBHQ01004512">
    <property type="protein sequence ID" value="CAD9811169.1"/>
    <property type="molecule type" value="Transcribed_RNA"/>
</dbReference>
<dbReference type="Pfam" id="PF19055">
    <property type="entry name" value="ABC2_membrane_7"/>
    <property type="match status" value="1"/>
</dbReference>
<dbReference type="AlphaFoldDB" id="A0A7S2XKA4"/>
<dbReference type="Gene3D" id="3.40.50.300">
    <property type="entry name" value="P-loop containing nucleotide triphosphate hydrolases"/>
    <property type="match status" value="1"/>
</dbReference>
<dbReference type="InterPro" id="IPR027417">
    <property type="entry name" value="P-loop_NTPase"/>
</dbReference>
<comment type="subcellular location">
    <subcellularLocation>
        <location evidence="1">Membrane</location>
        <topology evidence="1">Multi-pass membrane protein</topology>
    </subcellularLocation>
</comment>
<evidence type="ECO:0000256" key="1">
    <source>
        <dbReference type="ARBA" id="ARBA00004141"/>
    </source>
</evidence>
<name>A0A7S2XKA4_9STRA</name>
<feature type="domain" description="ABC transporter" evidence="10">
    <location>
        <begin position="36"/>
        <end position="268"/>
    </location>
</feature>
<feature type="transmembrane region" description="Helical" evidence="9">
    <location>
        <begin position="363"/>
        <end position="381"/>
    </location>
</feature>
<dbReference type="InterPro" id="IPR013525">
    <property type="entry name" value="ABC2_TM"/>
</dbReference>
<evidence type="ECO:0000256" key="9">
    <source>
        <dbReference type="SAM" id="Phobius"/>
    </source>
</evidence>
<dbReference type="InterPro" id="IPR003593">
    <property type="entry name" value="AAA+_ATPase"/>
</dbReference>
<evidence type="ECO:0000256" key="4">
    <source>
        <dbReference type="ARBA" id="ARBA00022692"/>
    </source>
</evidence>
<evidence type="ECO:0000259" key="10">
    <source>
        <dbReference type="PROSITE" id="PS50893"/>
    </source>
</evidence>
<organism evidence="11">
    <name type="scientific">Attheya septentrionalis</name>
    <dbReference type="NCBI Taxonomy" id="420275"/>
    <lineage>
        <taxon>Eukaryota</taxon>
        <taxon>Sar</taxon>
        <taxon>Stramenopiles</taxon>
        <taxon>Ochrophyta</taxon>
        <taxon>Bacillariophyta</taxon>
        <taxon>Coscinodiscophyceae</taxon>
        <taxon>Chaetocerotophycidae</taxon>
        <taxon>Chaetocerotales</taxon>
        <taxon>Attheyaceae</taxon>
        <taxon>Attheya</taxon>
    </lineage>
</organism>
<reference evidence="11" key="1">
    <citation type="submission" date="2021-01" db="EMBL/GenBank/DDBJ databases">
        <authorList>
            <person name="Corre E."/>
            <person name="Pelletier E."/>
            <person name="Niang G."/>
            <person name="Scheremetjew M."/>
            <person name="Finn R."/>
            <person name="Kale V."/>
            <person name="Holt S."/>
            <person name="Cochrane G."/>
            <person name="Meng A."/>
            <person name="Brown T."/>
            <person name="Cohen L."/>
        </authorList>
    </citation>
    <scope>NUCLEOTIDE SEQUENCE</scope>
    <source>
        <strain evidence="11">CCMP2084</strain>
    </source>
</reference>
<dbReference type="GO" id="GO:0016887">
    <property type="term" value="F:ATP hydrolysis activity"/>
    <property type="evidence" value="ECO:0007669"/>
    <property type="project" value="InterPro"/>
</dbReference>
<feature type="transmembrane region" description="Helical" evidence="9">
    <location>
        <begin position="393"/>
        <end position="413"/>
    </location>
</feature>
<dbReference type="InterPro" id="IPR003439">
    <property type="entry name" value="ABC_transporter-like_ATP-bd"/>
</dbReference>